<dbReference type="AlphaFoldDB" id="E4SAD9"/>
<dbReference type="EMBL" id="CP002326">
    <property type="protein sequence ID" value="ADQ41164.1"/>
    <property type="molecule type" value="Genomic_DNA"/>
</dbReference>
<evidence type="ECO:0008006" key="4">
    <source>
        <dbReference type="Google" id="ProtNLM"/>
    </source>
</evidence>
<keyword evidence="3" id="KW-1185">Reference proteome</keyword>
<sequence length="268" mass="31667">MLKDFKGKTFVAFVDISGFKKVLLKDENRAEEILGSFYSIGYRELKNFNSTNLPKCYSLNGIFISDCGIIYVNFCKGYRYIEEPSKKITILKEALRDLLLCLKNICRKFWKEQNELLSVGVYYGDFVYQNRLEHENVEKNFIYGQGYLKAFELCENFAVGGEFICKLNERSNNLLDIIGNVSKYGIVIREIGNKDIPEKNFRVYWMLEKDDDKKVNEIETYYRELQRLRKEKNNNANVKKAEIEREINEKYSEFKEKIKNLIKKNNSN</sequence>
<name>E4SAD9_CALA7</name>
<protein>
    <recommendedName>
        <fullName evidence="4">Guanylate cyclase domain-containing protein</fullName>
    </recommendedName>
</protein>
<dbReference type="Proteomes" id="UP000009256">
    <property type="component" value="Chromosome"/>
</dbReference>
<dbReference type="RefSeq" id="WP_013432924.1">
    <property type="nucleotide sequence ID" value="NC_014721.1"/>
</dbReference>
<keyword evidence="1" id="KW-0175">Coiled coil</keyword>
<dbReference type="HOGENOM" id="CLU_1243640_0_0_9"/>
<proteinExistence type="predicted"/>
<reference key="1">
    <citation type="submission" date="2010-11" db="EMBL/GenBank/DDBJ databases">
        <title>Complete sequence of chromosome of Caldicellulosiruptor kristjanssonii 177R1B.</title>
        <authorList>
            <consortium name="US DOE Joint Genome Institute"/>
            <person name="Lucas S."/>
            <person name="Copeland A."/>
            <person name="Lapidus A."/>
            <person name="Cheng J.-F."/>
            <person name="Bruce D."/>
            <person name="Goodwin L."/>
            <person name="Pitluck S."/>
            <person name="Davenport K."/>
            <person name="Detter J.C."/>
            <person name="Han C."/>
            <person name="Tapia R."/>
            <person name="Land M."/>
            <person name="Hauser L."/>
            <person name="Jeffries C."/>
            <person name="Kyrpides N."/>
            <person name="Ivanova N."/>
            <person name="Mikhailova N."/>
            <person name="Blumer-Schuette S.E."/>
            <person name="Kelly R.M."/>
            <person name="Woyke T."/>
        </authorList>
    </citation>
    <scope>NUCLEOTIDE SEQUENCE</scope>
    <source>
        <strain>177R1B</strain>
    </source>
</reference>
<reference evidence="2 3" key="2">
    <citation type="journal article" date="2011" name="J. Bacteriol.">
        <title>Complete genome sequences for the anaerobic, extremely thermophilic plant biomass-degrading bacteria Caldicellulosiruptor hydrothermalis, Caldicellulosiruptor kristjanssonii, Caldicellulosiruptor kronotskyensis, Caldicellulosiruptor owensenis, and Caldicellulosiruptor lactoaceticus.</title>
        <authorList>
            <person name="Blumer-Schuette S.E."/>
            <person name="Ozdemir I."/>
            <person name="Mistry D."/>
            <person name="Lucas S."/>
            <person name="Lapidus A."/>
            <person name="Cheng J.F."/>
            <person name="Goodwin L.A."/>
            <person name="Pitluck S."/>
            <person name="Land M.L."/>
            <person name="Hauser L.J."/>
            <person name="Woyke T."/>
            <person name="Mikhailova N."/>
            <person name="Pati A."/>
            <person name="Kyrpides N.C."/>
            <person name="Ivanova N."/>
            <person name="Detter J.C."/>
            <person name="Walston-Davenport K."/>
            <person name="Han S."/>
            <person name="Adams M.W."/>
            <person name="Kelly R.M."/>
        </authorList>
    </citation>
    <scope>NUCLEOTIDE SEQUENCE [LARGE SCALE GENOMIC DNA]</scope>
    <source>
        <strain evidence="3">ATCC 700853 / DSM 12137 / I77R1B</strain>
    </source>
</reference>
<evidence type="ECO:0000256" key="1">
    <source>
        <dbReference type="SAM" id="Coils"/>
    </source>
</evidence>
<accession>E4SAD9</accession>
<evidence type="ECO:0000313" key="3">
    <source>
        <dbReference type="Proteomes" id="UP000009256"/>
    </source>
</evidence>
<dbReference type="KEGG" id="cki:Calkr_1673"/>
<organism evidence="2 3">
    <name type="scientific">Caldicellulosiruptor acetigenus (strain ATCC 700853 / DSM 12137 / I77R1B)</name>
    <name type="common">Caldicellulosiruptor kristjanssonii</name>
    <dbReference type="NCBI Taxonomy" id="632335"/>
    <lineage>
        <taxon>Bacteria</taxon>
        <taxon>Bacillati</taxon>
        <taxon>Bacillota</taxon>
        <taxon>Bacillota incertae sedis</taxon>
        <taxon>Caldicellulosiruptorales</taxon>
        <taxon>Caldicellulosiruptoraceae</taxon>
        <taxon>Caldicellulosiruptor</taxon>
    </lineage>
</organism>
<feature type="coiled-coil region" evidence="1">
    <location>
        <begin position="215"/>
        <end position="264"/>
    </location>
</feature>
<dbReference type="OrthoDB" id="1439729at2"/>
<gene>
    <name evidence="2" type="ordered locus">Calkr_1673</name>
</gene>
<evidence type="ECO:0000313" key="2">
    <source>
        <dbReference type="EMBL" id="ADQ41164.1"/>
    </source>
</evidence>